<evidence type="ECO:0000259" key="2">
    <source>
        <dbReference type="Pfam" id="PF07596"/>
    </source>
</evidence>
<dbReference type="NCBIfam" id="TIGR02532">
    <property type="entry name" value="IV_pilin_GFxxxE"/>
    <property type="match status" value="1"/>
</dbReference>
<dbReference type="Pfam" id="PF07596">
    <property type="entry name" value="SBP_bac_10"/>
    <property type="match status" value="1"/>
</dbReference>
<feature type="domain" description="DUF1559" evidence="2">
    <location>
        <begin position="43"/>
        <end position="96"/>
    </location>
</feature>
<accession>A0A844FZ13</accession>
<sequence>MSSRNSKHHMPPVMRRHFTLIELLVVIAIIAILAAMLLPALNQARERARTSTCLNNQKQVGLALNMYAGDFRLYPSARYNAADTGIRTSEGYWGYLICHNGYLPEPVRKRKTMIMCEAYQPDGFDGYHQTYGLWDATAYYQLGAQDLTSDGANSVFLDPARLAADRIILADSTRTGYDASSLQSSSLAGRDTPNSGSWGMMGTIASQRNIHMRHNGNTRAVVAHNDGSAGVVSIGDIAHTAMYNYVIRD</sequence>
<dbReference type="InterPro" id="IPR011453">
    <property type="entry name" value="DUF1559"/>
</dbReference>
<evidence type="ECO:0000313" key="4">
    <source>
        <dbReference type="Proteomes" id="UP000435649"/>
    </source>
</evidence>
<dbReference type="InterPro" id="IPR012902">
    <property type="entry name" value="N_methyl_site"/>
</dbReference>
<dbReference type="PANTHER" id="PTHR30093">
    <property type="entry name" value="GENERAL SECRETION PATHWAY PROTEIN G"/>
    <property type="match status" value="1"/>
</dbReference>
<name>A0A844FZ13_9BACT</name>
<comment type="caution">
    <text evidence="3">The sequence shown here is derived from an EMBL/GenBank/DDBJ whole genome shotgun (WGS) entry which is preliminary data.</text>
</comment>
<feature type="transmembrane region" description="Helical" evidence="1">
    <location>
        <begin position="20"/>
        <end position="41"/>
    </location>
</feature>
<dbReference type="AlphaFoldDB" id="A0A844FZ13"/>
<dbReference type="Proteomes" id="UP000435649">
    <property type="component" value="Unassembled WGS sequence"/>
</dbReference>
<keyword evidence="4" id="KW-1185">Reference proteome</keyword>
<reference evidence="3 4" key="1">
    <citation type="submission" date="2019-08" db="EMBL/GenBank/DDBJ databases">
        <title>In-depth cultivation of the pig gut microbiome towards novel bacterial diversity and tailored functional studies.</title>
        <authorList>
            <person name="Wylensek D."/>
            <person name="Hitch T.C.A."/>
            <person name="Clavel T."/>
        </authorList>
    </citation>
    <scope>NUCLEOTIDE SEQUENCE [LARGE SCALE GENOMIC DNA]</scope>
    <source>
        <strain evidence="3 4">BBE-744-WT-12</strain>
    </source>
</reference>
<keyword evidence="1" id="KW-1133">Transmembrane helix</keyword>
<dbReference type="EMBL" id="VUNS01000001">
    <property type="protein sequence ID" value="MST95608.1"/>
    <property type="molecule type" value="Genomic_DNA"/>
</dbReference>
<dbReference type="SUPFAM" id="SSF54523">
    <property type="entry name" value="Pili subunits"/>
    <property type="match status" value="1"/>
</dbReference>
<keyword evidence="1" id="KW-0812">Transmembrane</keyword>
<dbReference type="RefSeq" id="WP_154416691.1">
    <property type="nucleotide sequence ID" value="NZ_CALXOB010000042.1"/>
</dbReference>
<evidence type="ECO:0000256" key="1">
    <source>
        <dbReference type="SAM" id="Phobius"/>
    </source>
</evidence>
<proteinExistence type="predicted"/>
<evidence type="ECO:0000313" key="3">
    <source>
        <dbReference type="EMBL" id="MST95608.1"/>
    </source>
</evidence>
<dbReference type="Gene3D" id="3.30.700.10">
    <property type="entry name" value="Glycoprotein, Type 4 Pilin"/>
    <property type="match status" value="1"/>
</dbReference>
<dbReference type="InterPro" id="IPR045584">
    <property type="entry name" value="Pilin-like"/>
</dbReference>
<protein>
    <submittedName>
        <fullName evidence="3">DUF1559 domain-containing protein</fullName>
    </submittedName>
</protein>
<organism evidence="3 4">
    <name type="scientific">Victivallis lenta</name>
    <dbReference type="NCBI Taxonomy" id="2606640"/>
    <lineage>
        <taxon>Bacteria</taxon>
        <taxon>Pseudomonadati</taxon>
        <taxon>Lentisphaerota</taxon>
        <taxon>Lentisphaeria</taxon>
        <taxon>Victivallales</taxon>
        <taxon>Victivallaceae</taxon>
        <taxon>Victivallis</taxon>
    </lineage>
</organism>
<keyword evidence="1" id="KW-0472">Membrane</keyword>
<dbReference type="PANTHER" id="PTHR30093:SF2">
    <property type="entry name" value="TYPE II SECRETION SYSTEM PROTEIN H"/>
    <property type="match status" value="1"/>
</dbReference>
<gene>
    <name evidence="3" type="ORF">FYJ85_00915</name>
</gene>